<accession>A0A9P6C6L4</accession>
<dbReference type="OrthoDB" id="10252171at2759"/>
<organism evidence="1 2">
    <name type="scientific">Macrolepiota fuliginosa MF-IS2</name>
    <dbReference type="NCBI Taxonomy" id="1400762"/>
    <lineage>
        <taxon>Eukaryota</taxon>
        <taxon>Fungi</taxon>
        <taxon>Dikarya</taxon>
        <taxon>Basidiomycota</taxon>
        <taxon>Agaricomycotina</taxon>
        <taxon>Agaricomycetes</taxon>
        <taxon>Agaricomycetidae</taxon>
        <taxon>Agaricales</taxon>
        <taxon>Agaricineae</taxon>
        <taxon>Agaricaceae</taxon>
        <taxon>Macrolepiota</taxon>
    </lineage>
</organism>
<comment type="caution">
    <text evidence="1">The sequence shown here is derived from an EMBL/GenBank/DDBJ whole genome shotgun (WGS) entry which is preliminary data.</text>
</comment>
<name>A0A9P6C6L4_9AGAR</name>
<dbReference type="Proteomes" id="UP000807342">
    <property type="component" value="Unassembled WGS sequence"/>
</dbReference>
<dbReference type="AlphaFoldDB" id="A0A9P6C6L4"/>
<gene>
    <name evidence="1" type="ORF">P691DRAFT_812388</name>
</gene>
<evidence type="ECO:0000313" key="2">
    <source>
        <dbReference type="Proteomes" id="UP000807342"/>
    </source>
</evidence>
<sequence>MLSAPAVDFGFDDDDWSLPRPPKLYRAASVGSWGVTSIGRGFDWTKHDDSEFAHSRVCFIHPT</sequence>
<protein>
    <submittedName>
        <fullName evidence="1">Uncharacterized protein</fullName>
    </submittedName>
</protein>
<evidence type="ECO:0000313" key="1">
    <source>
        <dbReference type="EMBL" id="KAF9453772.1"/>
    </source>
</evidence>
<proteinExistence type="predicted"/>
<dbReference type="EMBL" id="MU151058">
    <property type="protein sequence ID" value="KAF9453772.1"/>
    <property type="molecule type" value="Genomic_DNA"/>
</dbReference>
<reference evidence="1" key="1">
    <citation type="submission" date="2020-11" db="EMBL/GenBank/DDBJ databases">
        <authorList>
            <consortium name="DOE Joint Genome Institute"/>
            <person name="Ahrendt S."/>
            <person name="Riley R."/>
            <person name="Andreopoulos W."/>
            <person name="Labutti K."/>
            <person name="Pangilinan J."/>
            <person name="Ruiz-Duenas F.J."/>
            <person name="Barrasa J.M."/>
            <person name="Sanchez-Garcia M."/>
            <person name="Camarero S."/>
            <person name="Miyauchi S."/>
            <person name="Serrano A."/>
            <person name="Linde D."/>
            <person name="Babiker R."/>
            <person name="Drula E."/>
            <person name="Ayuso-Fernandez I."/>
            <person name="Pacheco R."/>
            <person name="Padilla G."/>
            <person name="Ferreira P."/>
            <person name="Barriuso J."/>
            <person name="Kellner H."/>
            <person name="Castanera R."/>
            <person name="Alfaro M."/>
            <person name="Ramirez L."/>
            <person name="Pisabarro A.G."/>
            <person name="Kuo A."/>
            <person name="Tritt A."/>
            <person name="Lipzen A."/>
            <person name="He G."/>
            <person name="Yan M."/>
            <person name="Ng V."/>
            <person name="Cullen D."/>
            <person name="Martin F."/>
            <person name="Rosso M.-N."/>
            <person name="Henrissat B."/>
            <person name="Hibbett D."/>
            <person name="Martinez A.T."/>
            <person name="Grigoriev I.V."/>
        </authorList>
    </citation>
    <scope>NUCLEOTIDE SEQUENCE</scope>
    <source>
        <strain evidence="1">MF-IS2</strain>
    </source>
</reference>
<keyword evidence="2" id="KW-1185">Reference proteome</keyword>